<gene>
    <name evidence="1" type="ORF">HMPREF1536_02664</name>
</gene>
<reference evidence="1 2" key="1">
    <citation type="submission" date="2013-04" db="EMBL/GenBank/DDBJ databases">
        <title>The Genome Sequence of Parabacteroides gordonii DSM 23371.</title>
        <authorList>
            <consortium name="The Broad Institute Genomics Platform"/>
            <person name="Earl A."/>
            <person name="Ward D."/>
            <person name="Feldgarden M."/>
            <person name="Gevers D."/>
            <person name="Martens E."/>
            <person name="Sakamoto M."/>
            <person name="Benno Y."/>
            <person name="Suzuki N."/>
            <person name="Matsunaga N."/>
            <person name="Koshihara K."/>
            <person name="Seki M."/>
            <person name="Komiya H."/>
            <person name="Walker B."/>
            <person name="Young S."/>
            <person name="Zeng Q."/>
            <person name="Gargeya S."/>
            <person name="Fitzgerald M."/>
            <person name="Haas B."/>
            <person name="Abouelleil A."/>
            <person name="Allen A.W."/>
            <person name="Alvarado L."/>
            <person name="Arachchi H.M."/>
            <person name="Berlin A.M."/>
            <person name="Chapman S.B."/>
            <person name="Gainer-Dewar J."/>
            <person name="Goldberg J."/>
            <person name="Griggs A."/>
            <person name="Gujja S."/>
            <person name="Hansen M."/>
            <person name="Howarth C."/>
            <person name="Imamovic A."/>
            <person name="Ireland A."/>
            <person name="Larimer J."/>
            <person name="McCowan C."/>
            <person name="Murphy C."/>
            <person name="Pearson M."/>
            <person name="Poon T.W."/>
            <person name="Priest M."/>
            <person name="Roberts A."/>
            <person name="Saif S."/>
            <person name="Shea T."/>
            <person name="Sisk P."/>
            <person name="Sykes S."/>
            <person name="Wortman J."/>
            <person name="Nusbaum C."/>
            <person name="Birren B."/>
        </authorList>
    </citation>
    <scope>NUCLEOTIDE SEQUENCE [LARGE SCALE GENOMIC DNA]</scope>
    <source>
        <strain evidence="1 2">MS-1</strain>
    </source>
</reference>
<dbReference type="InterPro" id="IPR010106">
    <property type="entry name" value="RpnA"/>
</dbReference>
<organism evidence="1 2">
    <name type="scientific">Parabacteroides gordonii MS-1 = DSM 23371</name>
    <dbReference type="NCBI Taxonomy" id="1203610"/>
    <lineage>
        <taxon>Bacteria</taxon>
        <taxon>Pseudomonadati</taxon>
        <taxon>Bacteroidota</taxon>
        <taxon>Bacteroidia</taxon>
        <taxon>Bacteroidales</taxon>
        <taxon>Tannerellaceae</taxon>
        <taxon>Parabacteroides</taxon>
    </lineage>
</organism>
<dbReference type="PANTHER" id="PTHR41317">
    <property type="entry name" value="PD-(D_E)XK NUCLEASE FAMILY TRANSPOSASE"/>
    <property type="match status" value="1"/>
</dbReference>
<name>A0A0F5JCN1_9BACT</name>
<evidence type="ECO:0000313" key="2">
    <source>
        <dbReference type="Proteomes" id="UP000033035"/>
    </source>
</evidence>
<dbReference type="AlphaFoldDB" id="A0A0F5JCN1"/>
<proteinExistence type="predicted"/>
<accession>A0A0F5JCN1</accession>
<dbReference type="Pfam" id="PF12784">
    <property type="entry name" value="PDDEXK_2"/>
    <property type="match status" value="1"/>
</dbReference>
<dbReference type="RefSeq" id="WP_028729760.1">
    <property type="nucleotide sequence ID" value="NZ_KE386764.1"/>
</dbReference>
<protein>
    <recommendedName>
        <fullName evidence="3">Rpn family recombination-promoting nuclease/putative transposase</fullName>
    </recommendedName>
</protein>
<dbReference type="HOGENOM" id="CLU_057504_1_0_10"/>
<comment type="caution">
    <text evidence="1">The sequence shown here is derived from an EMBL/GenBank/DDBJ whole genome shotgun (WGS) entry which is preliminary data.</text>
</comment>
<dbReference type="PATRIC" id="fig|1203610.3.peg.2732"/>
<dbReference type="Proteomes" id="UP000033035">
    <property type="component" value="Unassembled WGS sequence"/>
</dbReference>
<evidence type="ECO:0000313" key="1">
    <source>
        <dbReference type="EMBL" id="KKB55207.1"/>
    </source>
</evidence>
<evidence type="ECO:0008006" key="3">
    <source>
        <dbReference type="Google" id="ProtNLM"/>
    </source>
</evidence>
<dbReference type="PANTHER" id="PTHR41317:SF1">
    <property type="entry name" value="PD-(D_E)XK NUCLEASE FAMILY TRANSPOSASE"/>
    <property type="match status" value="1"/>
</dbReference>
<dbReference type="EMBL" id="AQHW01000015">
    <property type="protein sequence ID" value="KKB55207.1"/>
    <property type="molecule type" value="Genomic_DNA"/>
</dbReference>
<dbReference type="STRING" id="1203610.HMPREF1536_02664"/>
<sequence>MEHYVNIMLDSGFKAVFGNKQVAIDFINATLQGERLVKDLIYIDKEIRPETMDQRTIIFDCLCEDTDGTKFILEMQNCPQRYFFNRGFYYICRMISRQGEIGSEWKYELLPVYGIYLLNFSLPDFPTWRTDIVLANEVTGKSFGEIKLKQVYISFELFNLQKEECITPLENMIYVLKNMNLFDMSPFKEKDEAYRRLLDVANVNAMTPHERAVYDENLKNYRDWRCTTEYAIEKANEKGLKQGMEKGMKEGLERGMKEGMKEGQQLANHQIAKTMKQKGYDLKEISECTGLSPEEIEKL</sequence>
<dbReference type="NCBIfam" id="TIGR01784">
    <property type="entry name" value="T_den_put_tspse"/>
    <property type="match status" value="1"/>
</dbReference>
<keyword evidence="2" id="KW-1185">Reference proteome</keyword>